<protein>
    <recommendedName>
        <fullName evidence="7 10">Peroxisomal membrane protein PEX14</fullName>
    </recommendedName>
    <alternativeName>
        <fullName evidence="8 10">Peroxin-14</fullName>
    </alternativeName>
</protein>
<feature type="compositionally biased region" description="Polar residues" evidence="11">
    <location>
        <begin position="40"/>
        <end position="58"/>
    </location>
</feature>
<dbReference type="Gene3D" id="1.10.10.10">
    <property type="entry name" value="Winged helix-like DNA-binding domain superfamily/Winged helix DNA-binding domain"/>
    <property type="match status" value="1"/>
</dbReference>
<feature type="domain" description="Peroxisome membrane anchor protein Pex14p N-terminal" evidence="12">
    <location>
        <begin position="149"/>
        <end position="193"/>
    </location>
</feature>
<dbReference type="PANTHER" id="PTHR23058:SF0">
    <property type="entry name" value="PEROXISOMAL MEMBRANE PROTEIN PEX14"/>
    <property type="match status" value="1"/>
</dbReference>
<feature type="compositionally biased region" description="Low complexity" evidence="11">
    <location>
        <begin position="113"/>
        <end position="129"/>
    </location>
</feature>
<evidence type="ECO:0000313" key="14">
    <source>
        <dbReference type="Proteomes" id="UP000789739"/>
    </source>
</evidence>
<dbReference type="OrthoDB" id="441517at2759"/>
<dbReference type="InterPro" id="IPR006785">
    <property type="entry name" value="Pex14_N"/>
</dbReference>
<evidence type="ECO:0000256" key="7">
    <source>
        <dbReference type="ARBA" id="ARBA00029502"/>
    </source>
</evidence>
<evidence type="ECO:0000256" key="1">
    <source>
        <dbReference type="ARBA" id="ARBA00005443"/>
    </source>
</evidence>
<proteinExistence type="inferred from homology"/>
<evidence type="ECO:0000259" key="12">
    <source>
        <dbReference type="Pfam" id="PF04695"/>
    </source>
</evidence>
<dbReference type="GO" id="GO:0016560">
    <property type="term" value="P:protein import into peroxisome matrix, docking"/>
    <property type="evidence" value="ECO:0007669"/>
    <property type="project" value="UniProtKB-UniRule"/>
</dbReference>
<keyword evidence="5 10" id="KW-0472">Membrane</keyword>
<evidence type="ECO:0000313" key="13">
    <source>
        <dbReference type="EMBL" id="CAG8582893.1"/>
    </source>
</evidence>
<dbReference type="GO" id="GO:1990429">
    <property type="term" value="C:peroxisomal importomer complex"/>
    <property type="evidence" value="ECO:0007669"/>
    <property type="project" value="TreeGrafter"/>
</dbReference>
<gene>
    <name evidence="13" type="ORF">PBRASI_LOCUS6717</name>
</gene>
<feature type="compositionally biased region" description="Basic and acidic residues" evidence="11">
    <location>
        <begin position="1"/>
        <end position="14"/>
    </location>
</feature>
<sequence length="397" mass="43273">MNESAEKDGVKNGSDEPAVTNNQSDDKTNDITAADDNRTQGDSTSPPDQKTQVTPGENDSTKDPVHTILEQPKLSPEERQRKHRELIEKQKEARRRAEALRAPFDKVARPSDESNGNTDNTNTTPPTNEATSIPTANSFITQTIPQQPREQLIQIGLAFLNNPNVRNMPMSKKTKTLKAKGLTDEEIEIAIGRVEKENAATRVPPRLVIVLFITGSFASGLAYVVKKYVVPSMTSILSARQELYAHQLDLITKLNSKLTSISSPISLNSSKQTLSISSPSSLNLTPVSTTLTSITSALSSYHTCAASLDGIDGLHASLTAFAKYVSLGVYSYTPYGDREKETPVLKVKDEIRSLKGMLINTRNFPRVPFVRGGGSSWVAVNDSGDVNESKEEEASES</sequence>
<evidence type="ECO:0000256" key="5">
    <source>
        <dbReference type="ARBA" id="ARBA00023136"/>
    </source>
</evidence>
<evidence type="ECO:0000256" key="6">
    <source>
        <dbReference type="ARBA" id="ARBA00023140"/>
    </source>
</evidence>
<feature type="compositionally biased region" description="Basic and acidic residues" evidence="11">
    <location>
        <begin position="24"/>
        <end position="39"/>
    </location>
</feature>
<dbReference type="InterPro" id="IPR025655">
    <property type="entry name" value="PEX14"/>
</dbReference>
<feature type="compositionally biased region" description="Basic and acidic residues" evidence="11">
    <location>
        <begin position="75"/>
        <end position="112"/>
    </location>
</feature>
<evidence type="ECO:0000256" key="11">
    <source>
        <dbReference type="SAM" id="MobiDB-lite"/>
    </source>
</evidence>
<comment type="function">
    <text evidence="10">Component of the PEX13-PEX14 docking complex, a translocon channel that specifically mediates the import of peroxisomal cargo proteins bound to PEX5 receptor. The PEX13-PEX14 docking complex forms a large import pore which can be opened to a diameter of about 9 nm. Mechanistically, PEX5 receptor along with cargo proteins associates with the PEX14 subunit of the PEX13-PEX14 docking complex in the cytosol, leading to the insertion of the receptor into the organelle membrane with the concomitant translocation of the cargo into the peroxisome matrix.</text>
</comment>
<evidence type="ECO:0000256" key="4">
    <source>
        <dbReference type="ARBA" id="ARBA00023010"/>
    </source>
</evidence>
<keyword evidence="3 10" id="KW-0653">Protein transport</keyword>
<organism evidence="13 14">
    <name type="scientific">Paraglomus brasilianum</name>
    <dbReference type="NCBI Taxonomy" id="144538"/>
    <lineage>
        <taxon>Eukaryota</taxon>
        <taxon>Fungi</taxon>
        <taxon>Fungi incertae sedis</taxon>
        <taxon>Mucoromycota</taxon>
        <taxon>Glomeromycotina</taxon>
        <taxon>Glomeromycetes</taxon>
        <taxon>Paraglomerales</taxon>
        <taxon>Paraglomeraceae</taxon>
        <taxon>Paraglomus</taxon>
    </lineage>
</organism>
<evidence type="ECO:0000256" key="2">
    <source>
        <dbReference type="ARBA" id="ARBA00022448"/>
    </source>
</evidence>
<dbReference type="GO" id="GO:0005102">
    <property type="term" value="F:signaling receptor binding"/>
    <property type="evidence" value="ECO:0007669"/>
    <property type="project" value="TreeGrafter"/>
</dbReference>
<reference evidence="13" key="1">
    <citation type="submission" date="2021-06" db="EMBL/GenBank/DDBJ databases">
        <authorList>
            <person name="Kallberg Y."/>
            <person name="Tangrot J."/>
            <person name="Rosling A."/>
        </authorList>
    </citation>
    <scope>NUCLEOTIDE SEQUENCE</scope>
    <source>
        <strain evidence="13">BR232B</strain>
    </source>
</reference>
<comment type="subcellular location">
    <subcellularLocation>
        <location evidence="9 10">Peroxisome membrane</location>
    </subcellularLocation>
</comment>
<evidence type="ECO:0000256" key="3">
    <source>
        <dbReference type="ARBA" id="ARBA00022927"/>
    </source>
</evidence>
<dbReference type="EMBL" id="CAJVPI010000927">
    <property type="protein sequence ID" value="CAG8582893.1"/>
    <property type="molecule type" value="Genomic_DNA"/>
</dbReference>
<feature type="region of interest" description="Disordered" evidence="11">
    <location>
        <begin position="1"/>
        <end position="133"/>
    </location>
</feature>
<evidence type="ECO:0000256" key="8">
    <source>
        <dbReference type="ARBA" id="ARBA00029691"/>
    </source>
</evidence>
<comment type="similarity">
    <text evidence="1 10">Belongs to the peroxin-14 family.</text>
</comment>
<dbReference type="Pfam" id="PF04695">
    <property type="entry name" value="Pex14_N"/>
    <property type="match status" value="1"/>
</dbReference>
<name>A0A9N9G7P3_9GLOM</name>
<keyword evidence="14" id="KW-1185">Reference proteome</keyword>
<evidence type="ECO:0000256" key="10">
    <source>
        <dbReference type="RuleBase" id="RU367032"/>
    </source>
</evidence>
<accession>A0A9N9G7P3</accession>
<dbReference type="Proteomes" id="UP000789739">
    <property type="component" value="Unassembled WGS sequence"/>
</dbReference>
<dbReference type="AlphaFoldDB" id="A0A9N9G7P3"/>
<comment type="caution">
    <text evidence="13">The sequence shown here is derived from an EMBL/GenBank/DDBJ whole genome shotgun (WGS) entry which is preliminary data.</text>
</comment>
<keyword evidence="6 10" id="KW-0576">Peroxisome</keyword>
<dbReference type="PANTHER" id="PTHR23058">
    <property type="entry name" value="PEROXISOMAL MEMBRANE PROTEIN PEX14"/>
    <property type="match status" value="1"/>
</dbReference>
<dbReference type="InterPro" id="IPR036388">
    <property type="entry name" value="WH-like_DNA-bd_sf"/>
</dbReference>
<keyword evidence="4" id="KW-0811">Translocation</keyword>
<evidence type="ECO:0000256" key="9">
    <source>
        <dbReference type="ARBA" id="ARBA00046271"/>
    </source>
</evidence>
<keyword evidence="2 10" id="KW-0813">Transport</keyword>
<dbReference type="GO" id="GO:0005778">
    <property type="term" value="C:peroxisomal membrane"/>
    <property type="evidence" value="ECO:0007669"/>
    <property type="project" value="UniProtKB-SubCell"/>
</dbReference>